<feature type="region of interest" description="Disordered" evidence="1">
    <location>
        <begin position="107"/>
        <end position="192"/>
    </location>
</feature>
<feature type="region of interest" description="Disordered" evidence="1">
    <location>
        <begin position="73"/>
        <end position="94"/>
    </location>
</feature>
<proteinExistence type="predicted"/>
<keyword evidence="3" id="KW-1185">Reference proteome</keyword>
<name>A0A1X6NLA8_PORUM</name>
<feature type="compositionally biased region" description="Gly residues" evidence="1">
    <location>
        <begin position="168"/>
        <end position="179"/>
    </location>
</feature>
<protein>
    <submittedName>
        <fullName evidence="2">Uncharacterized protein</fullName>
    </submittedName>
</protein>
<feature type="region of interest" description="Disordered" evidence="1">
    <location>
        <begin position="205"/>
        <end position="236"/>
    </location>
</feature>
<dbReference type="Proteomes" id="UP000218209">
    <property type="component" value="Unassembled WGS sequence"/>
</dbReference>
<accession>A0A1X6NLA8</accession>
<organism evidence="2 3">
    <name type="scientific">Porphyra umbilicalis</name>
    <name type="common">Purple laver</name>
    <name type="synonym">Red alga</name>
    <dbReference type="NCBI Taxonomy" id="2786"/>
    <lineage>
        <taxon>Eukaryota</taxon>
        <taxon>Rhodophyta</taxon>
        <taxon>Bangiophyceae</taxon>
        <taxon>Bangiales</taxon>
        <taxon>Bangiaceae</taxon>
        <taxon>Porphyra</taxon>
    </lineage>
</organism>
<dbReference type="AlphaFoldDB" id="A0A1X6NLA8"/>
<evidence type="ECO:0000313" key="3">
    <source>
        <dbReference type="Proteomes" id="UP000218209"/>
    </source>
</evidence>
<sequence length="294" mass="30310">MGGTLMQAACSEILDTFGSPSRAPPLMSAWLPCPARYLFGCGSPFGRHWPMTPPCLLHVSTAARAAEAAALRASSGRLGQHPPPPTLAAASSAAAGCIGRRQPPLVCGRPAWNQQPAGARRDDSPWHEQTRGGGASSPVVRTARGSRWGLGPPPGRRAGRWTADRRGAGGGGRAGGGVGARSSMDWSTPPPPPPHRLACAHNHLTGPRRAPASRPLKRPPPTRRLPSLPARGSSRSSLAWGCGLAGRARRAPAAGGPGARAGGGRARWVLVTGGVRATTGCSVGGWCMVLLRRL</sequence>
<evidence type="ECO:0000256" key="1">
    <source>
        <dbReference type="SAM" id="MobiDB-lite"/>
    </source>
</evidence>
<dbReference type="EMBL" id="KV919577">
    <property type="protein sequence ID" value="OSX69394.1"/>
    <property type="molecule type" value="Genomic_DNA"/>
</dbReference>
<reference evidence="2 3" key="1">
    <citation type="submission" date="2017-03" db="EMBL/GenBank/DDBJ databases">
        <title>WGS assembly of Porphyra umbilicalis.</title>
        <authorList>
            <person name="Brawley S.H."/>
            <person name="Blouin N.A."/>
            <person name="Ficko-Blean E."/>
            <person name="Wheeler G.L."/>
            <person name="Lohr M."/>
            <person name="Goodson H.V."/>
            <person name="Jenkins J.W."/>
            <person name="Blaby-Haas C.E."/>
            <person name="Helliwell K.E."/>
            <person name="Chan C."/>
            <person name="Marriage T."/>
            <person name="Bhattacharya D."/>
            <person name="Klein A.S."/>
            <person name="Badis Y."/>
            <person name="Brodie J."/>
            <person name="Cao Y."/>
            <person name="Collen J."/>
            <person name="Dittami S.M."/>
            <person name="Gachon C.M."/>
            <person name="Green B.R."/>
            <person name="Karpowicz S."/>
            <person name="Kim J.W."/>
            <person name="Kudahl U."/>
            <person name="Lin S."/>
            <person name="Michel G."/>
            <person name="Mittag M."/>
            <person name="Olson B.J."/>
            <person name="Pangilinan J."/>
            <person name="Peng Y."/>
            <person name="Qiu H."/>
            <person name="Shu S."/>
            <person name="Singer J.T."/>
            <person name="Smith A.G."/>
            <person name="Sprecher B.N."/>
            <person name="Wagner V."/>
            <person name="Wang W."/>
            <person name="Wang Z.-Y."/>
            <person name="Yan J."/>
            <person name="Yarish C."/>
            <person name="Zoeuner-Riek S."/>
            <person name="Zhuang Y."/>
            <person name="Zou Y."/>
            <person name="Lindquist E.A."/>
            <person name="Grimwood J."/>
            <person name="Barry K."/>
            <person name="Rokhsar D.S."/>
            <person name="Schmutz J."/>
            <person name="Stiller J.W."/>
            <person name="Grossman A.R."/>
            <person name="Prochnik S.E."/>
        </authorList>
    </citation>
    <scope>NUCLEOTIDE SEQUENCE [LARGE SCALE GENOMIC DNA]</scope>
    <source>
        <strain evidence="2">4086291</strain>
    </source>
</reference>
<feature type="compositionally biased region" description="Basic and acidic residues" evidence="1">
    <location>
        <begin position="119"/>
        <end position="130"/>
    </location>
</feature>
<evidence type="ECO:0000313" key="2">
    <source>
        <dbReference type="EMBL" id="OSX69394.1"/>
    </source>
</evidence>
<gene>
    <name evidence="2" type="ORF">BU14_1552s0002</name>
</gene>